<reference evidence="2 3" key="1">
    <citation type="journal article" date="2019" name="Commun. Biol.">
        <title>The bagworm genome reveals a unique fibroin gene that provides high tensile strength.</title>
        <authorList>
            <person name="Kono N."/>
            <person name="Nakamura H."/>
            <person name="Ohtoshi R."/>
            <person name="Tomita M."/>
            <person name="Numata K."/>
            <person name="Arakawa K."/>
        </authorList>
    </citation>
    <scope>NUCLEOTIDE SEQUENCE [LARGE SCALE GENOMIC DNA]</scope>
</reference>
<name>A0A4C1V1D4_EUMVA</name>
<evidence type="ECO:0000313" key="3">
    <source>
        <dbReference type="Proteomes" id="UP000299102"/>
    </source>
</evidence>
<evidence type="ECO:0000256" key="1">
    <source>
        <dbReference type="SAM" id="SignalP"/>
    </source>
</evidence>
<keyword evidence="3" id="KW-1185">Reference proteome</keyword>
<proteinExistence type="predicted"/>
<evidence type="ECO:0008006" key="4">
    <source>
        <dbReference type="Google" id="ProtNLM"/>
    </source>
</evidence>
<feature type="chain" id="PRO_5020020981" description="Salivary secreted peptide" evidence="1">
    <location>
        <begin position="22"/>
        <end position="112"/>
    </location>
</feature>
<dbReference type="InterPro" id="IPR031734">
    <property type="entry name" value="MBF2"/>
</dbReference>
<keyword evidence="1" id="KW-0732">Signal</keyword>
<dbReference type="Proteomes" id="UP000299102">
    <property type="component" value="Unassembled WGS sequence"/>
</dbReference>
<feature type="signal peptide" evidence="1">
    <location>
        <begin position="1"/>
        <end position="21"/>
    </location>
</feature>
<evidence type="ECO:0000313" key="2">
    <source>
        <dbReference type="EMBL" id="GBP32581.1"/>
    </source>
</evidence>
<dbReference type="EMBL" id="BGZK01000262">
    <property type="protein sequence ID" value="GBP32581.1"/>
    <property type="molecule type" value="Genomic_DNA"/>
</dbReference>
<accession>A0A4C1V1D4</accession>
<protein>
    <recommendedName>
        <fullName evidence="4">Salivary secreted peptide</fullName>
    </recommendedName>
</protein>
<dbReference type="AlphaFoldDB" id="A0A4C1V1D4"/>
<dbReference type="Pfam" id="PF15868">
    <property type="entry name" value="MBF2"/>
    <property type="match status" value="1"/>
</dbReference>
<gene>
    <name evidence="2" type="ORF">EVAR_25940_1</name>
</gene>
<comment type="caution">
    <text evidence="2">The sequence shown here is derived from an EMBL/GenBank/DDBJ whole genome shotgun (WGS) entry which is preliminary data.</text>
</comment>
<dbReference type="OrthoDB" id="7324790at2759"/>
<sequence length="112" mass="12600">MSSKTILLTLSILTVLAWVHARGNIMLGNPMGVPKIHHDVHEKYGFPFIKREEDVYVQCYKNEIIRAIVVQDLEGDGESYVKRGGIGRKNVTIKLKGPRGGGYRFLVDVYAL</sequence>
<organism evidence="2 3">
    <name type="scientific">Eumeta variegata</name>
    <name type="common">Bagworm moth</name>
    <name type="synonym">Eumeta japonica</name>
    <dbReference type="NCBI Taxonomy" id="151549"/>
    <lineage>
        <taxon>Eukaryota</taxon>
        <taxon>Metazoa</taxon>
        <taxon>Ecdysozoa</taxon>
        <taxon>Arthropoda</taxon>
        <taxon>Hexapoda</taxon>
        <taxon>Insecta</taxon>
        <taxon>Pterygota</taxon>
        <taxon>Neoptera</taxon>
        <taxon>Endopterygota</taxon>
        <taxon>Lepidoptera</taxon>
        <taxon>Glossata</taxon>
        <taxon>Ditrysia</taxon>
        <taxon>Tineoidea</taxon>
        <taxon>Psychidae</taxon>
        <taxon>Oiketicinae</taxon>
        <taxon>Eumeta</taxon>
    </lineage>
</organism>